<dbReference type="RefSeq" id="WP_020639496.1">
    <property type="nucleotide sequence ID" value="NZ_QHHU01000018.1"/>
</dbReference>
<dbReference type="Gene3D" id="3.50.50.60">
    <property type="entry name" value="FAD/NAD(P)-binding domain"/>
    <property type="match status" value="1"/>
</dbReference>
<organism evidence="4 5">
    <name type="scientific">Amycolatopsis balhimycina DSM 5908</name>
    <dbReference type="NCBI Taxonomy" id="1081091"/>
    <lineage>
        <taxon>Bacteria</taxon>
        <taxon>Bacillati</taxon>
        <taxon>Actinomycetota</taxon>
        <taxon>Actinomycetes</taxon>
        <taxon>Pseudonocardiales</taxon>
        <taxon>Pseudonocardiaceae</taxon>
        <taxon>Amycolatopsis</taxon>
    </lineage>
</organism>
<feature type="region of interest" description="Disordered" evidence="1">
    <location>
        <begin position="34"/>
        <end position="55"/>
    </location>
</feature>
<name>A0A428WPA9_AMYBA</name>
<keyword evidence="5" id="KW-1185">Reference proteome</keyword>
<evidence type="ECO:0000256" key="1">
    <source>
        <dbReference type="SAM" id="MobiDB-lite"/>
    </source>
</evidence>
<feature type="transmembrane region" description="Helical" evidence="2">
    <location>
        <begin position="7"/>
        <end position="27"/>
    </location>
</feature>
<dbReference type="Pfam" id="PF00070">
    <property type="entry name" value="Pyr_redox"/>
    <property type="match status" value="1"/>
</dbReference>
<evidence type="ECO:0000256" key="2">
    <source>
        <dbReference type="SAM" id="Phobius"/>
    </source>
</evidence>
<dbReference type="PANTHER" id="PTHR43422">
    <property type="entry name" value="THIAMINE THIAZOLE SYNTHASE"/>
    <property type="match status" value="1"/>
</dbReference>
<evidence type="ECO:0000313" key="4">
    <source>
        <dbReference type="EMBL" id="RSM44926.1"/>
    </source>
</evidence>
<keyword evidence="2" id="KW-0472">Membrane</keyword>
<dbReference type="EMBL" id="QHHU01000018">
    <property type="protein sequence ID" value="RSM44926.1"/>
    <property type="molecule type" value="Genomic_DNA"/>
</dbReference>
<sequence length="450" mass="48170">MVRSGHAVVLGGGFAGLVTAGVLTSYYEQVTVVDRDPAPGPAADRRGAPQGKHAHNLLPKGAQLIEEIFPGILGEMAADGAVLADLLTGYRFHVAGKELPQVSIGAKSVHATRPFYEHHLRRRLRAHDGVRLLLGADVVGVVADDARARIAGVRIMRKEPSSSEETLAADLVVDAMGRSGRSPTWLEELGYERPQEDRVPVDVTYASRMVRLTPAGAERAGHLVGGDNGTPRGILLLAVDGGRHMVTLTGSGPENRPPTDEPGFTDFLATAAPPDVLDAVLAGESLGETAAYRFPAAVWRHYERLRRFPEGLLVIGDALCSLNPVYAQGMTAAGMEASALRRCLEEGRDDLPRRFFRAAARLVAVPWQLAAGADSPEASGNAVRQLQATFMNRMFTAATRDGTVAAQLVRVLVLLDPPTSLMRPTMLWRVMTKGGPVRTGSTSDEAVHTR</sequence>
<dbReference type="PANTHER" id="PTHR43422:SF3">
    <property type="entry name" value="THIAMINE THIAZOLE SYNTHASE"/>
    <property type="match status" value="1"/>
</dbReference>
<dbReference type="SUPFAM" id="SSF51905">
    <property type="entry name" value="FAD/NAD(P)-binding domain"/>
    <property type="match status" value="1"/>
</dbReference>
<protein>
    <submittedName>
        <fullName evidence="4">2-polyprenyl-6-methoxyphenol hydroxylase-like oxidoreductase</fullName>
    </submittedName>
</protein>
<dbReference type="AlphaFoldDB" id="A0A428WPA9"/>
<feature type="domain" description="Pyridine nucleotide-disulphide oxidoreductase N-terminal" evidence="3">
    <location>
        <begin position="6"/>
        <end position="46"/>
    </location>
</feature>
<feature type="compositionally biased region" description="Basic and acidic residues" evidence="1">
    <location>
        <begin position="34"/>
        <end position="47"/>
    </location>
</feature>
<keyword evidence="2" id="KW-1133">Transmembrane helix</keyword>
<accession>A0A428WPA9</accession>
<proteinExistence type="predicted"/>
<dbReference type="OrthoDB" id="9790035at2"/>
<gene>
    <name evidence="4" type="ORF">DMA12_15455</name>
</gene>
<evidence type="ECO:0000313" key="5">
    <source>
        <dbReference type="Proteomes" id="UP000286716"/>
    </source>
</evidence>
<reference evidence="4 5" key="1">
    <citation type="submission" date="2018-05" db="EMBL/GenBank/DDBJ databases">
        <title>Evolution of GPA BGCs.</title>
        <authorList>
            <person name="Waglechner N."/>
            <person name="Wright G.D."/>
        </authorList>
    </citation>
    <scope>NUCLEOTIDE SEQUENCE [LARGE SCALE GENOMIC DNA]</scope>
    <source>
        <strain evidence="4 5">DSM 5908</strain>
    </source>
</reference>
<evidence type="ECO:0000259" key="3">
    <source>
        <dbReference type="Pfam" id="PF00070"/>
    </source>
</evidence>
<dbReference type="InterPro" id="IPR039648">
    <property type="entry name" value="DHPH_N"/>
</dbReference>
<comment type="caution">
    <text evidence="4">The sequence shown here is derived from an EMBL/GenBank/DDBJ whole genome shotgun (WGS) entry which is preliminary data.</text>
</comment>
<dbReference type="Proteomes" id="UP000286716">
    <property type="component" value="Unassembled WGS sequence"/>
</dbReference>
<keyword evidence="2" id="KW-0812">Transmembrane</keyword>
<dbReference type="InterPro" id="IPR036188">
    <property type="entry name" value="FAD/NAD-bd_sf"/>
</dbReference>